<sequence>MYELPESNLLDIKDSLKKILKFFKSRIFWSAGWRRFSLFVAGCIIIAVASVIALQFFPLQINSFLEKTNIARQASPNNINQAPVGEYKSDISYEQAIIDAAKKISPSVVSIVISKNVPIYEQQFTNPFGENSPFDLQIPQYVQKGTELQEVGAGSGFIVSADGLILTNKHVVSDKKAEYTVYTNEGEKYTAKVLALDPVQDLAVIRIQAKLPAQAGLTAQGVFKPVVLGDSSGIQTGQTVVAIGNALGQFTNTVSVGIVSGLGRTISASDQAGSFSETLEGIIQTDAAINSGNSGGPLVNLRGEVIGINTAMAQGAQSIGFAIPINAAKKDIEQVSSLNKIVYPFLGVRYVLVDEAVKQKYNLLADTGAFVVRGSNGESAITAGSAAEKSGIKENDVILEINGEKITKNNSMAKIIQKYSPGEKITLKVLRDSKEISVDVTLGERSS</sequence>
<dbReference type="PRINTS" id="PR00834">
    <property type="entry name" value="PROTEASES2C"/>
</dbReference>
<dbReference type="EMBL" id="MHPP01000024">
    <property type="protein sequence ID" value="OGZ84033.1"/>
    <property type="molecule type" value="Genomic_DNA"/>
</dbReference>
<dbReference type="InterPro" id="IPR043504">
    <property type="entry name" value="Peptidase_S1_PA_chymotrypsin"/>
</dbReference>
<keyword evidence="4" id="KW-1133">Transmembrane helix</keyword>
<comment type="similarity">
    <text evidence="1">Belongs to the peptidase S1C family.</text>
</comment>
<dbReference type="SMART" id="SM00228">
    <property type="entry name" value="PDZ"/>
    <property type="match status" value="1"/>
</dbReference>
<dbReference type="SUPFAM" id="SSF50156">
    <property type="entry name" value="PDZ domain-like"/>
    <property type="match status" value="1"/>
</dbReference>
<dbReference type="GO" id="GO:0006508">
    <property type="term" value="P:proteolysis"/>
    <property type="evidence" value="ECO:0007669"/>
    <property type="project" value="UniProtKB-KW"/>
</dbReference>
<dbReference type="InterPro" id="IPR001478">
    <property type="entry name" value="PDZ"/>
</dbReference>
<keyword evidence="4" id="KW-0472">Membrane</keyword>
<gene>
    <name evidence="6" type="ORF">A2401_00700</name>
</gene>
<dbReference type="Pfam" id="PF13365">
    <property type="entry name" value="Trypsin_2"/>
    <property type="match status" value="1"/>
</dbReference>
<dbReference type="CDD" id="cd06779">
    <property type="entry name" value="cpPDZ_Deg_HtrA-like"/>
    <property type="match status" value="1"/>
</dbReference>
<reference evidence="6 7" key="1">
    <citation type="journal article" date="2016" name="Nat. Commun.">
        <title>Thousands of microbial genomes shed light on interconnected biogeochemical processes in an aquifer system.</title>
        <authorList>
            <person name="Anantharaman K."/>
            <person name="Brown C.T."/>
            <person name="Hug L.A."/>
            <person name="Sharon I."/>
            <person name="Castelle C.J."/>
            <person name="Probst A.J."/>
            <person name="Thomas B.C."/>
            <person name="Singh A."/>
            <person name="Wilkins M.J."/>
            <person name="Karaoz U."/>
            <person name="Brodie E.L."/>
            <person name="Williams K.H."/>
            <person name="Hubbard S.S."/>
            <person name="Banfield J.F."/>
        </authorList>
    </citation>
    <scope>NUCLEOTIDE SEQUENCE [LARGE SCALE GENOMIC DNA]</scope>
</reference>
<accession>A0A1G2JAR1</accession>
<dbReference type="InterPro" id="IPR001940">
    <property type="entry name" value="Peptidase_S1C"/>
</dbReference>
<dbReference type="InterPro" id="IPR051201">
    <property type="entry name" value="Chloro_Bact_Ser_Proteases"/>
</dbReference>
<dbReference type="Pfam" id="PF13180">
    <property type="entry name" value="PDZ_2"/>
    <property type="match status" value="1"/>
</dbReference>
<dbReference type="InterPro" id="IPR036034">
    <property type="entry name" value="PDZ_sf"/>
</dbReference>
<feature type="domain" description="PDZ" evidence="5">
    <location>
        <begin position="344"/>
        <end position="433"/>
    </location>
</feature>
<keyword evidence="2" id="KW-0645">Protease</keyword>
<dbReference type="STRING" id="1802229.A2401_00700"/>
<feature type="transmembrane region" description="Helical" evidence="4">
    <location>
        <begin position="36"/>
        <end position="57"/>
    </location>
</feature>
<comment type="caution">
    <text evidence="6">The sequence shown here is derived from an EMBL/GenBank/DDBJ whole genome shotgun (WGS) entry which is preliminary data.</text>
</comment>
<evidence type="ECO:0000313" key="6">
    <source>
        <dbReference type="EMBL" id="OGZ84033.1"/>
    </source>
</evidence>
<evidence type="ECO:0000259" key="5">
    <source>
        <dbReference type="SMART" id="SM00228"/>
    </source>
</evidence>
<dbReference type="AlphaFoldDB" id="A0A1G2JAR1"/>
<dbReference type="GO" id="GO:0004252">
    <property type="term" value="F:serine-type endopeptidase activity"/>
    <property type="evidence" value="ECO:0007669"/>
    <property type="project" value="InterPro"/>
</dbReference>
<name>A0A1G2JAR1_9BACT</name>
<dbReference type="Gene3D" id="2.30.42.10">
    <property type="match status" value="1"/>
</dbReference>
<organism evidence="6 7">
    <name type="scientific">Candidatus Staskawiczbacteria bacterium RIFOXYC1_FULL_38_18</name>
    <dbReference type="NCBI Taxonomy" id="1802229"/>
    <lineage>
        <taxon>Bacteria</taxon>
        <taxon>Candidatus Staskawicziibacteriota</taxon>
    </lineage>
</organism>
<evidence type="ECO:0000256" key="3">
    <source>
        <dbReference type="ARBA" id="ARBA00022801"/>
    </source>
</evidence>
<dbReference type="Proteomes" id="UP000177751">
    <property type="component" value="Unassembled WGS sequence"/>
</dbReference>
<evidence type="ECO:0000256" key="2">
    <source>
        <dbReference type="ARBA" id="ARBA00022670"/>
    </source>
</evidence>
<proteinExistence type="inferred from homology"/>
<dbReference type="Gene3D" id="2.40.10.10">
    <property type="entry name" value="Trypsin-like serine proteases"/>
    <property type="match status" value="2"/>
</dbReference>
<keyword evidence="4" id="KW-0812">Transmembrane</keyword>
<evidence type="ECO:0000256" key="1">
    <source>
        <dbReference type="ARBA" id="ARBA00010541"/>
    </source>
</evidence>
<dbReference type="PANTHER" id="PTHR43343">
    <property type="entry name" value="PEPTIDASE S12"/>
    <property type="match status" value="1"/>
</dbReference>
<dbReference type="PANTHER" id="PTHR43343:SF3">
    <property type="entry name" value="PROTEASE DO-LIKE 8, CHLOROPLASTIC"/>
    <property type="match status" value="1"/>
</dbReference>
<evidence type="ECO:0000313" key="7">
    <source>
        <dbReference type="Proteomes" id="UP000177751"/>
    </source>
</evidence>
<evidence type="ECO:0000256" key="4">
    <source>
        <dbReference type="SAM" id="Phobius"/>
    </source>
</evidence>
<keyword evidence="3" id="KW-0378">Hydrolase</keyword>
<protein>
    <recommendedName>
        <fullName evidence="5">PDZ domain-containing protein</fullName>
    </recommendedName>
</protein>
<dbReference type="InterPro" id="IPR009003">
    <property type="entry name" value="Peptidase_S1_PA"/>
</dbReference>
<dbReference type="SUPFAM" id="SSF50494">
    <property type="entry name" value="Trypsin-like serine proteases"/>
    <property type="match status" value="1"/>
</dbReference>